<evidence type="ECO:0000256" key="2">
    <source>
        <dbReference type="ARBA" id="ARBA00013275"/>
    </source>
</evidence>
<dbReference type="GO" id="GO:0005524">
    <property type="term" value="F:ATP binding"/>
    <property type="evidence" value="ECO:0007669"/>
    <property type="project" value="UniProtKB-KW"/>
</dbReference>
<gene>
    <name evidence="11" type="ordered locus">Francci3_3663</name>
</gene>
<dbReference type="GO" id="GO:0005829">
    <property type="term" value="C:cytosol"/>
    <property type="evidence" value="ECO:0007669"/>
    <property type="project" value="TreeGrafter"/>
</dbReference>
<evidence type="ECO:0000256" key="3">
    <source>
        <dbReference type="ARBA" id="ARBA00022598"/>
    </source>
</evidence>
<dbReference type="PANTHER" id="PTHR24095">
    <property type="entry name" value="ACETYL-COENZYME A SYNTHETASE"/>
    <property type="match status" value="1"/>
</dbReference>
<protein>
    <recommendedName>
        <fullName evidence="2 7">Acetate--CoA ligase</fullName>
        <ecNumber evidence="2 7">6.2.1.1</ecNumber>
    </recommendedName>
</protein>
<dbReference type="STRING" id="106370.Francci3_3663"/>
<keyword evidence="4" id="KW-0547">Nucleotide-binding</keyword>
<dbReference type="SUPFAM" id="SSF56801">
    <property type="entry name" value="Acetyl-CoA synthetase-like"/>
    <property type="match status" value="1"/>
</dbReference>
<feature type="domain" description="Acetyl-coenzyme A synthetase N-terminal" evidence="10">
    <location>
        <begin position="46"/>
        <end position="98"/>
    </location>
</feature>
<dbReference type="CDD" id="cd05966">
    <property type="entry name" value="ACS"/>
    <property type="match status" value="1"/>
</dbReference>
<dbReference type="Pfam" id="PF00501">
    <property type="entry name" value="AMP-binding"/>
    <property type="match status" value="1"/>
</dbReference>
<dbReference type="InterPro" id="IPR000873">
    <property type="entry name" value="AMP-dep_synth/lig_dom"/>
</dbReference>
<dbReference type="InterPro" id="IPR042099">
    <property type="entry name" value="ANL_N_sf"/>
</dbReference>
<dbReference type="NCBIfam" id="NF001208">
    <property type="entry name" value="PRK00174.1"/>
    <property type="match status" value="1"/>
</dbReference>
<dbReference type="GO" id="GO:0016208">
    <property type="term" value="F:AMP binding"/>
    <property type="evidence" value="ECO:0007669"/>
    <property type="project" value="InterPro"/>
</dbReference>
<comment type="similarity">
    <text evidence="1">Belongs to the ATP-dependent AMP-binding enzyme family.</text>
</comment>
<keyword evidence="6" id="KW-0007">Acetylation</keyword>
<keyword evidence="3 11" id="KW-0436">Ligase</keyword>
<dbReference type="InterPro" id="IPR032387">
    <property type="entry name" value="ACAS_N"/>
</dbReference>
<dbReference type="FunFam" id="3.40.50.12780:FF:000001">
    <property type="entry name" value="Acetyl-coenzyme A synthetase"/>
    <property type="match status" value="1"/>
</dbReference>
<name>Q2J6S7_FRACC</name>
<dbReference type="PhylomeDB" id="Q2J6S7"/>
<evidence type="ECO:0000259" key="8">
    <source>
        <dbReference type="Pfam" id="PF00501"/>
    </source>
</evidence>
<dbReference type="GO" id="GO:0003987">
    <property type="term" value="F:acetate-CoA ligase activity"/>
    <property type="evidence" value="ECO:0007669"/>
    <property type="project" value="UniProtKB-UniRule"/>
</dbReference>
<evidence type="ECO:0000259" key="9">
    <source>
        <dbReference type="Pfam" id="PF13193"/>
    </source>
</evidence>
<feature type="domain" description="AMP-binding enzyme C-terminal" evidence="9">
    <location>
        <begin position="548"/>
        <end position="626"/>
    </location>
</feature>
<evidence type="ECO:0000259" key="10">
    <source>
        <dbReference type="Pfam" id="PF16177"/>
    </source>
</evidence>
<evidence type="ECO:0000313" key="11">
    <source>
        <dbReference type="EMBL" id="ABD13015.1"/>
    </source>
</evidence>
<dbReference type="InterPro" id="IPR045851">
    <property type="entry name" value="AMP-bd_C_sf"/>
</dbReference>
<evidence type="ECO:0000256" key="6">
    <source>
        <dbReference type="ARBA" id="ARBA00022990"/>
    </source>
</evidence>
<dbReference type="GO" id="GO:0019427">
    <property type="term" value="P:acetyl-CoA biosynthetic process from acetate"/>
    <property type="evidence" value="ECO:0007669"/>
    <property type="project" value="UniProtKB-UniRule"/>
</dbReference>
<dbReference type="NCBIfam" id="TIGR02188">
    <property type="entry name" value="Ac_CoA_lig_AcsA"/>
    <property type="match status" value="1"/>
</dbReference>
<dbReference type="InterPro" id="IPR011904">
    <property type="entry name" value="Ac_CoA_lig"/>
</dbReference>
<dbReference type="Pfam" id="PF16177">
    <property type="entry name" value="ACAS_N"/>
    <property type="match status" value="1"/>
</dbReference>
<dbReference type="AlphaFoldDB" id="Q2J6S7"/>
<dbReference type="eggNOG" id="COG0365">
    <property type="taxonomic scope" value="Bacteria"/>
</dbReference>
<dbReference type="Proteomes" id="UP000001937">
    <property type="component" value="Chromosome"/>
</dbReference>
<dbReference type="HOGENOM" id="CLU_000022_3_6_11"/>
<dbReference type="PANTHER" id="PTHR24095:SF14">
    <property type="entry name" value="ACETYL-COENZYME A SYNTHETASE 1"/>
    <property type="match status" value="1"/>
</dbReference>
<dbReference type="OrthoDB" id="9803968at2"/>
<dbReference type="Gene3D" id="3.30.300.30">
    <property type="match status" value="1"/>
</dbReference>
<evidence type="ECO:0000256" key="5">
    <source>
        <dbReference type="ARBA" id="ARBA00022840"/>
    </source>
</evidence>
<evidence type="ECO:0000313" key="12">
    <source>
        <dbReference type="Proteomes" id="UP000001937"/>
    </source>
</evidence>
<evidence type="ECO:0000256" key="7">
    <source>
        <dbReference type="NCBIfam" id="TIGR02188"/>
    </source>
</evidence>
<dbReference type="Pfam" id="PF13193">
    <property type="entry name" value="AMP-binding_C"/>
    <property type="match status" value="1"/>
</dbReference>
<accession>Q2J6S7</accession>
<dbReference type="KEGG" id="fra:Francci3_3663"/>
<sequence length="667" mass="72409">MTDTGVSVSTGLENVADLEATLESLLSVERFDPSAAFTRRLPMDADRAAAEADPNAFWARKAEELLTWHTPFTQVLDDSNPPFYTWFADGMLNLSENCLDRHVAAGRGERVAFHWHGEEGERRTVTYADLLADTQRLANGLRSLGVRAGDVVGIFLPMIPEVAVAMLACARIGAVHNVVFGGFAPSAVRERMEVSDAKVLITVDGARRKGRTAPVKAAVDAELGDLPALGHIVVVSGPGGTGAPMTAGRDVWYHELLATAAPDCPPEPLSAEHPLFILYSSGSTAKPKGILHTTAGYLLGATYTHRAVFDIDPDTDVYWCSADVGWITGHSYIVYGPLSNGVTSVMYEGAPDYPDYDIWWRLIEEYKVTVFYTAPTAIRTCIKWGARYPGRHDLSSLRVLGTVGEPINPKAWLWYHVVIGGGRCPIVDTWWQTETGSALISPLAGVTSTKPGSATLPLPGISPALLSEDGEPVTEGTGILVITKPWPSMLRTLYKDDERFVKTYFSRFGPSTYVVGDAARLDADGYFWIIGRIDDVINVSGHRLSTAEVESAIVAHEAVAEAAVVAQYDEQTGQAIVAFVTLAGDRSGDEATEAELREHVARRIGKLARPRRIIWADDLPKTRSGKIMRRLLRDIAEGRELGDVTTLRDPAVMAALTAKVGTARDNE</sequence>
<keyword evidence="5" id="KW-0067">ATP-binding</keyword>
<dbReference type="InterPro" id="IPR025110">
    <property type="entry name" value="AMP-bd_C"/>
</dbReference>
<dbReference type="RefSeq" id="WP_011438039.1">
    <property type="nucleotide sequence ID" value="NC_007777.1"/>
</dbReference>
<evidence type="ECO:0000256" key="4">
    <source>
        <dbReference type="ARBA" id="ARBA00022741"/>
    </source>
</evidence>
<organism evidence="11 12">
    <name type="scientific">Frankia casuarinae (strain DSM 45818 / CECT 9043 / HFP020203 / CcI3)</name>
    <dbReference type="NCBI Taxonomy" id="106370"/>
    <lineage>
        <taxon>Bacteria</taxon>
        <taxon>Bacillati</taxon>
        <taxon>Actinomycetota</taxon>
        <taxon>Actinomycetes</taxon>
        <taxon>Frankiales</taxon>
        <taxon>Frankiaceae</taxon>
        <taxon>Frankia</taxon>
    </lineage>
</organism>
<feature type="domain" description="AMP-dependent synthetase/ligase" evidence="8">
    <location>
        <begin position="102"/>
        <end position="486"/>
    </location>
</feature>
<dbReference type="EC" id="6.2.1.1" evidence="2 7"/>
<dbReference type="EMBL" id="CP000249">
    <property type="protein sequence ID" value="ABD13015.1"/>
    <property type="molecule type" value="Genomic_DNA"/>
</dbReference>
<reference evidence="11 12" key="1">
    <citation type="journal article" date="2007" name="Genome Res.">
        <title>Genome characteristics of facultatively symbiotic Frankia sp. strains reflect host range and host plant biogeography.</title>
        <authorList>
            <person name="Normand P."/>
            <person name="Lapierre P."/>
            <person name="Tisa L.S."/>
            <person name="Gogarten J.P."/>
            <person name="Alloisio N."/>
            <person name="Bagnarol E."/>
            <person name="Bassi C.A."/>
            <person name="Berry A.M."/>
            <person name="Bickhart D.M."/>
            <person name="Choisne N."/>
            <person name="Couloux A."/>
            <person name="Cournoyer B."/>
            <person name="Cruveiller S."/>
            <person name="Daubin V."/>
            <person name="Demange N."/>
            <person name="Francino M.P."/>
            <person name="Goltsman E."/>
            <person name="Huang Y."/>
            <person name="Kopp O.R."/>
            <person name="Labarre L."/>
            <person name="Lapidus A."/>
            <person name="Lavire C."/>
            <person name="Marechal J."/>
            <person name="Martinez M."/>
            <person name="Mastronunzio J.E."/>
            <person name="Mullin B.C."/>
            <person name="Niemann J."/>
            <person name="Pujic P."/>
            <person name="Rawnsley T."/>
            <person name="Rouy Z."/>
            <person name="Schenowitz C."/>
            <person name="Sellstedt A."/>
            <person name="Tavares F."/>
            <person name="Tomkins J.P."/>
            <person name="Vallenet D."/>
            <person name="Valverde C."/>
            <person name="Wall L.G."/>
            <person name="Wang Y."/>
            <person name="Medigue C."/>
            <person name="Benson D.R."/>
        </authorList>
    </citation>
    <scope>NUCLEOTIDE SEQUENCE [LARGE SCALE GENOMIC DNA]</scope>
    <source>
        <strain evidence="12">DSM 45818 / CECT 9043 / CcI3</strain>
    </source>
</reference>
<evidence type="ECO:0000256" key="1">
    <source>
        <dbReference type="ARBA" id="ARBA00006432"/>
    </source>
</evidence>
<keyword evidence="12" id="KW-1185">Reference proteome</keyword>
<proteinExistence type="inferred from homology"/>
<dbReference type="Gene3D" id="3.40.50.12780">
    <property type="entry name" value="N-terminal domain of ligase-like"/>
    <property type="match status" value="1"/>
</dbReference>